<dbReference type="EMBL" id="CPZF01000004">
    <property type="protein sequence ID" value="CNF56523.1"/>
    <property type="molecule type" value="Genomic_DNA"/>
</dbReference>
<dbReference type="InterPro" id="IPR019694">
    <property type="entry name" value="Phage_HP1_Orf23"/>
</dbReference>
<dbReference type="RefSeq" id="WP_046050855.1">
    <property type="nucleotide sequence ID" value="NZ_CPZF01000004.1"/>
</dbReference>
<dbReference type="Proteomes" id="UP000041356">
    <property type="component" value="Unassembled WGS sequence"/>
</dbReference>
<reference evidence="1 2" key="1">
    <citation type="submission" date="2015-03" db="EMBL/GenBank/DDBJ databases">
        <authorList>
            <consortium name="Pathogen Informatics"/>
            <person name="Murphy D."/>
        </authorList>
    </citation>
    <scope>NUCLEOTIDE SEQUENCE [LARGE SCALE GENOMIC DNA]</scope>
    <source>
        <strain evidence="1 2">IP27818</strain>
    </source>
</reference>
<name>A0A9P1PUX2_YEREN</name>
<dbReference type="AlphaFoldDB" id="A0A9P1PUX2"/>
<evidence type="ECO:0000313" key="1">
    <source>
        <dbReference type="EMBL" id="CNF56523.1"/>
    </source>
</evidence>
<sequence length="392" mass="42684">MTWPTVTIDQLNQRQGRINEVERTVLFIGSAAADSDNPGDLIALDSQSDITVVLADADSALRENVRAAQLNGGQNWQAYAIILPVDAQPGDDMLAILSAQQLLSVEGVVCTIPITDVSTGRTKINLYAALRAELANKYGRWVWSMLTVIGPQKQNEVAEGMSWSAYQAFMAELETGIAAESVQLVPALWGNEAGVLAGRLCHRSVTVVDSPARVKTGALIGLGIDTAEMPVDSNGVEVTLAHLRAMHDLRYSVPMWYPDYEGMYWSDGRTLDVVGGDYQIIENLRIVDKVARRVRIQAISKIADRSMNSTPASIAAHQTFFARTMRDMSHSSQINGVMFPGEVKSPQSGDVVITWSDNETVSIYLVVRPYGSAKTIQIGIMLDQSITAVSEN</sequence>
<proteinExistence type="predicted"/>
<accession>A0A9P1PUX2</accession>
<dbReference type="Pfam" id="PF10758">
    <property type="entry name" value="DUF2586"/>
    <property type="match status" value="1"/>
</dbReference>
<evidence type="ECO:0000313" key="2">
    <source>
        <dbReference type="Proteomes" id="UP000041356"/>
    </source>
</evidence>
<organism evidence="1 2">
    <name type="scientific">Yersinia enterocolitica</name>
    <dbReference type="NCBI Taxonomy" id="630"/>
    <lineage>
        <taxon>Bacteria</taxon>
        <taxon>Pseudomonadati</taxon>
        <taxon>Pseudomonadota</taxon>
        <taxon>Gammaproteobacteria</taxon>
        <taxon>Enterobacterales</taxon>
        <taxon>Yersiniaceae</taxon>
        <taxon>Yersinia</taxon>
    </lineage>
</organism>
<gene>
    <name evidence="1" type="ORF">ERS137939_01805</name>
</gene>
<protein>
    <submittedName>
        <fullName evidence="1">Tail sheath protein</fullName>
    </submittedName>
</protein>
<comment type="caution">
    <text evidence="1">The sequence shown here is derived from an EMBL/GenBank/DDBJ whole genome shotgun (WGS) entry which is preliminary data.</text>
</comment>